<gene>
    <name evidence="10" type="ORF">DFP80_10582</name>
</gene>
<protein>
    <submittedName>
        <fullName evidence="10">Spermidine/putrescine transport system permease protein</fullName>
    </submittedName>
</protein>
<dbReference type="PROSITE" id="PS50928">
    <property type="entry name" value="ABC_TM1"/>
    <property type="match status" value="1"/>
</dbReference>
<accession>A0A366J9Y6</accession>
<organism evidence="10 11">
    <name type="scientific">Marinomonas rhizomae</name>
    <dbReference type="NCBI Taxonomy" id="491948"/>
    <lineage>
        <taxon>Bacteria</taxon>
        <taxon>Pseudomonadati</taxon>
        <taxon>Pseudomonadota</taxon>
        <taxon>Gammaproteobacteria</taxon>
        <taxon>Oceanospirillales</taxon>
        <taxon>Oceanospirillaceae</taxon>
        <taxon>Marinomonas</taxon>
    </lineage>
</organism>
<feature type="transmembrane region" description="Helical" evidence="8">
    <location>
        <begin position="159"/>
        <end position="185"/>
    </location>
</feature>
<dbReference type="Pfam" id="PF00528">
    <property type="entry name" value="BPD_transp_1"/>
    <property type="match status" value="1"/>
</dbReference>
<dbReference type="AlphaFoldDB" id="A0A366J9Y6"/>
<keyword evidence="7 8" id="KW-0472">Membrane</keyword>
<dbReference type="OrthoDB" id="9807047at2"/>
<evidence type="ECO:0000256" key="7">
    <source>
        <dbReference type="ARBA" id="ARBA00023136"/>
    </source>
</evidence>
<feature type="transmembrane region" description="Helical" evidence="8">
    <location>
        <begin position="79"/>
        <end position="102"/>
    </location>
</feature>
<dbReference type="SUPFAM" id="SSF161098">
    <property type="entry name" value="MetI-like"/>
    <property type="match status" value="1"/>
</dbReference>
<keyword evidence="3 8" id="KW-0813">Transport</keyword>
<feature type="transmembrane region" description="Helical" evidence="8">
    <location>
        <begin position="213"/>
        <end position="231"/>
    </location>
</feature>
<feature type="transmembrane region" description="Helical" evidence="8">
    <location>
        <begin position="114"/>
        <end position="139"/>
    </location>
</feature>
<evidence type="ECO:0000256" key="3">
    <source>
        <dbReference type="ARBA" id="ARBA00022448"/>
    </source>
</evidence>
<keyword evidence="11" id="KW-1185">Reference proteome</keyword>
<keyword evidence="4" id="KW-1003">Cell membrane</keyword>
<evidence type="ECO:0000256" key="1">
    <source>
        <dbReference type="ARBA" id="ARBA00004651"/>
    </source>
</evidence>
<dbReference type="Gene3D" id="1.10.3720.10">
    <property type="entry name" value="MetI-like"/>
    <property type="match status" value="1"/>
</dbReference>
<proteinExistence type="inferred from homology"/>
<feature type="transmembrane region" description="Helical" evidence="8">
    <location>
        <begin position="267"/>
        <end position="288"/>
    </location>
</feature>
<evidence type="ECO:0000256" key="5">
    <source>
        <dbReference type="ARBA" id="ARBA00022692"/>
    </source>
</evidence>
<dbReference type="EMBL" id="QNSE01000005">
    <property type="protein sequence ID" value="RBP83762.1"/>
    <property type="molecule type" value="Genomic_DNA"/>
</dbReference>
<evidence type="ECO:0000256" key="6">
    <source>
        <dbReference type="ARBA" id="ARBA00022989"/>
    </source>
</evidence>
<keyword evidence="6 8" id="KW-1133">Transmembrane helix</keyword>
<dbReference type="InterPro" id="IPR000515">
    <property type="entry name" value="MetI-like"/>
</dbReference>
<dbReference type="GO" id="GO:0055085">
    <property type="term" value="P:transmembrane transport"/>
    <property type="evidence" value="ECO:0007669"/>
    <property type="project" value="InterPro"/>
</dbReference>
<dbReference type="GO" id="GO:0005886">
    <property type="term" value="C:plasma membrane"/>
    <property type="evidence" value="ECO:0007669"/>
    <property type="project" value="UniProtKB-SubCell"/>
</dbReference>
<evidence type="ECO:0000313" key="11">
    <source>
        <dbReference type="Proteomes" id="UP000252792"/>
    </source>
</evidence>
<dbReference type="PANTHER" id="PTHR42929:SF1">
    <property type="entry name" value="INNER MEMBRANE ABC TRANSPORTER PERMEASE PROTEIN YDCU-RELATED"/>
    <property type="match status" value="1"/>
</dbReference>
<dbReference type="CDD" id="cd06261">
    <property type="entry name" value="TM_PBP2"/>
    <property type="match status" value="1"/>
</dbReference>
<dbReference type="PANTHER" id="PTHR42929">
    <property type="entry name" value="INNER MEMBRANE ABC TRANSPORTER PERMEASE PROTEIN YDCU-RELATED-RELATED"/>
    <property type="match status" value="1"/>
</dbReference>
<dbReference type="InterPro" id="IPR035906">
    <property type="entry name" value="MetI-like_sf"/>
</dbReference>
<evidence type="ECO:0000256" key="4">
    <source>
        <dbReference type="ARBA" id="ARBA00022475"/>
    </source>
</evidence>
<evidence type="ECO:0000259" key="9">
    <source>
        <dbReference type="PROSITE" id="PS50928"/>
    </source>
</evidence>
<comment type="caution">
    <text evidence="10">The sequence shown here is derived from an EMBL/GenBank/DDBJ whole genome shotgun (WGS) entry which is preliminary data.</text>
</comment>
<name>A0A366J9Y6_9GAMM</name>
<evidence type="ECO:0000313" key="10">
    <source>
        <dbReference type="EMBL" id="RBP83762.1"/>
    </source>
</evidence>
<reference evidence="10 11" key="1">
    <citation type="submission" date="2018-06" db="EMBL/GenBank/DDBJ databases">
        <title>Genomic Encyclopedia of Type Strains, Phase III (KMG-III): the genomes of soil and plant-associated and newly described type strains.</title>
        <authorList>
            <person name="Whitman W."/>
        </authorList>
    </citation>
    <scope>NUCLEOTIDE SEQUENCE [LARGE SCALE GENOMIC DNA]</scope>
    <source>
        <strain evidence="10 11">CECT 7377</strain>
    </source>
</reference>
<feature type="domain" description="ABC transmembrane type-1" evidence="9">
    <location>
        <begin position="80"/>
        <end position="286"/>
    </location>
</feature>
<sequence length="297" mass="33335">MKSLSISRKQLMLVALLAPTSLFLLVFFVGPMLIMLTYSFLEPGLYGGVEWHFYHWNYGRVLGWADGFYEEFDTVYLEILLRSVGLAVATVLCTLCICYPVAFWVSTLSAKKKALCIFLMTLPFFASMVVRLYAWVLILRNSGFANQFLEATGLITEPLNLMFSGTAVIIGMVYIFIPFMFLPIYSSVEKLDKNLLQASEDLGATPFTTFRKVIFPLTLPGIVAGCILVFIPSLGNFVVPNILGGAKVLMIGNMIEQQFLYARNWPFGATLSMIIIFMMMIILSIYLYKSAKKQAAL</sequence>
<dbReference type="RefSeq" id="WP_113916128.1">
    <property type="nucleotide sequence ID" value="NZ_QNSE01000005.1"/>
</dbReference>
<keyword evidence="5 8" id="KW-0812">Transmembrane</keyword>
<comment type="subcellular location">
    <subcellularLocation>
        <location evidence="1 8">Cell membrane</location>
        <topology evidence="1 8">Multi-pass membrane protein</topology>
    </subcellularLocation>
</comment>
<dbReference type="Proteomes" id="UP000252792">
    <property type="component" value="Unassembled WGS sequence"/>
</dbReference>
<evidence type="ECO:0000256" key="2">
    <source>
        <dbReference type="ARBA" id="ARBA00007069"/>
    </source>
</evidence>
<feature type="transmembrane region" description="Helical" evidence="8">
    <location>
        <begin position="12"/>
        <end position="41"/>
    </location>
</feature>
<evidence type="ECO:0000256" key="8">
    <source>
        <dbReference type="RuleBase" id="RU363032"/>
    </source>
</evidence>
<comment type="similarity">
    <text evidence="2">Belongs to the binding-protein-dependent transport system permease family. CysTW subfamily.</text>
</comment>